<gene>
    <name evidence="1" type="primary">MRL1</name>
    <name evidence="1" type="ORF">SNAT2548_LOCUS29808</name>
</gene>
<evidence type="ECO:0000313" key="2">
    <source>
        <dbReference type="Proteomes" id="UP000604046"/>
    </source>
</evidence>
<protein>
    <submittedName>
        <fullName evidence="1">MRL1 protein</fullName>
    </submittedName>
</protein>
<reference evidence="1" key="1">
    <citation type="submission" date="2021-02" db="EMBL/GenBank/DDBJ databases">
        <authorList>
            <person name="Dougan E. K."/>
            <person name="Rhodes N."/>
            <person name="Thang M."/>
            <person name="Chan C."/>
        </authorList>
    </citation>
    <scope>NUCLEOTIDE SEQUENCE</scope>
</reference>
<dbReference type="Gene3D" id="1.25.40.10">
    <property type="entry name" value="Tetratricopeptide repeat domain"/>
    <property type="match status" value="1"/>
</dbReference>
<dbReference type="InterPro" id="IPR011990">
    <property type="entry name" value="TPR-like_helical_dom_sf"/>
</dbReference>
<keyword evidence="2" id="KW-1185">Reference proteome</keyword>
<dbReference type="AlphaFoldDB" id="A0A812THC8"/>
<sequence>MTACDRCEQPKKVLSTLRACTDDVRPNVVAVSLGLRACASGSWWVTAMRLLHDAVKAELELDCVCCDAALGACCAGGHWRSVMLLMEYARKNRLEMEAGGWAAIVTTYVRAGRHQRLRSLVSVLRSKAVARLRRAKIPTAS</sequence>
<organism evidence="1 2">
    <name type="scientific">Symbiodinium natans</name>
    <dbReference type="NCBI Taxonomy" id="878477"/>
    <lineage>
        <taxon>Eukaryota</taxon>
        <taxon>Sar</taxon>
        <taxon>Alveolata</taxon>
        <taxon>Dinophyceae</taxon>
        <taxon>Suessiales</taxon>
        <taxon>Symbiodiniaceae</taxon>
        <taxon>Symbiodinium</taxon>
    </lineage>
</organism>
<dbReference type="EMBL" id="CAJNDS010002577">
    <property type="protein sequence ID" value="CAE7531975.1"/>
    <property type="molecule type" value="Genomic_DNA"/>
</dbReference>
<dbReference type="Proteomes" id="UP000604046">
    <property type="component" value="Unassembled WGS sequence"/>
</dbReference>
<proteinExistence type="predicted"/>
<comment type="caution">
    <text evidence="1">The sequence shown here is derived from an EMBL/GenBank/DDBJ whole genome shotgun (WGS) entry which is preliminary data.</text>
</comment>
<evidence type="ECO:0000313" key="1">
    <source>
        <dbReference type="EMBL" id="CAE7531975.1"/>
    </source>
</evidence>
<name>A0A812THC8_9DINO</name>
<accession>A0A812THC8</accession>
<dbReference type="OrthoDB" id="418822at2759"/>